<accession>A0A2Z3YQD3</accession>
<name>A0A2Z3YQD3_9CORY</name>
<feature type="region of interest" description="Disordered" evidence="1">
    <location>
        <begin position="314"/>
        <end position="338"/>
    </location>
</feature>
<sequence>MRSPIHSGGLRETINAPRANIEAVPSSSSTPASVASTSAPNLTRRPGSQPILFRRTTITDRRRQSGHPDWEDVATEFHKSLADGDIDALAVHSEYPDPMPIANDTGLAASTVAGPLNPGHHRDPQLFTCGPTATVEDVDLKQREEGLHGGVVTAGTEPAHRSDHAVTVRDAQKLPASTLRTLPTQAMHPAASPRIATALSRTGTANLDVIVKLIKQPTTRPGEGGVDRAGGQPAFRDLVFGDVHEPELVHPLDSEHMSGTVVLINDGAAVVMDSVGPGRSVPRFFPDTLHQPVARCDGPRGPVHHNLTGVEPSTLRSRCPNDPGHPCVPSDGAFARYA</sequence>
<dbReference type="AlphaFoldDB" id="A0A2Z3YQD3"/>
<dbReference type="KEGG" id="cpre:Csp1_22050"/>
<evidence type="ECO:0000256" key="1">
    <source>
        <dbReference type="SAM" id="MobiDB-lite"/>
    </source>
</evidence>
<evidence type="ECO:0000313" key="3">
    <source>
        <dbReference type="Proteomes" id="UP000247696"/>
    </source>
</evidence>
<feature type="region of interest" description="Disordered" evidence="1">
    <location>
        <begin position="23"/>
        <end position="50"/>
    </location>
</feature>
<gene>
    <name evidence="2" type="ORF">Csp1_22050</name>
</gene>
<evidence type="ECO:0000313" key="2">
    <source>
        <dbReference type="EMBL" id="AWT26956.1"/>
    </source>
</evidence>
<organism evidence="2 3">
    <name type="scientific">Corynebacterium provencense</name>
    <dbReference type="NCBI Taxonomy" id="1737425"/>
    <lineage>
        <taxon>Bacteria</taxon>
        <taxon>Bacillati</taxon>
        <taxon>Actinomycetota</taxon>
        <taxon>Actinomycetes</taxon>
        <taxon>Mycobacteriales</taxon>
        <taxon>Corynebacteriaceae</taxon>
        <taxon>Corynebacterium</taxon>
    </lineage>
</organism>
<proteinExistence type="predicted"/>
<feature type="compositionally biased region" description="Low complexity" evidence="1">
    <location>
        <begin position="23"/>
        <end position="40"/>
    </location>
</feature>
<keyword evidence="3" id="KW-1185">Reference proteome</keyword>
<dbReference type="Proteomes" id="UP000247696">
    <property type="component" value="Chromosome"/>
</dbReference>
<protein>
    <submittedName>
        <fullName evidence="2">Uncharacterized protein</fullName>
    </submittedName>
</protein>
<dbReference type="EMBL" id="CP024988">
    <property type="protein sequence ID" value="AWT26956.1"/>
    <property type="molecule type" value="Genomic_DNA"/>
</dbReference>
<reference evidence="3" key="1">
    <citation type="submission" date="2017-11" db="EMBL/GenBank/DDBJ databases">
        <title>Otitis media/interna in a cat caused by the recently described species Corynebacterium provencense.</title>
        <authorList>
            <person name="Kittl S."/>
            <person name="Brodard I."/>
            <person name="Rychener L."/>
            <person name="Jores J."/>
            <person name="Roosje P."/>
            <person name="Gobeli Brawand S."/>
        </authorList>
    </citation>
    <scope>NUCLEOTIDE SEQUENCE [LARGE SCALE GENOMIC DNA]</scope>
    <source>
        <strain evidence="3">17KM38</strain>
    </source>
</reference>